<dbReference type="EMBL" id="VSRR010067044">
    <property type="protein sequence ID" value="MPC84999.1"/>
    <property type="molecule type" value="Genomic_DNA"/>
</dbReference>
<gene>
    <name evidence="2" type="ORF">E2C01_079758</name>
</gene>
<feature type="region of interest" description="Disordered" evidence="1">
    <location>
        <begin position="90"/>
        <end position="109"/>
    </location>
</feature>
<protein>
    <submittedName>
        <fullName evidence="2">Uncharacterized protein</fullName>
    </submittedName>
</protein>
<evidence type="ECO:0000313" key="3">
    <source>
        <dbReference type="Proteomes" id="UP000324222"/>
    </source>
</evidence>
<reference evidence="2 3" key="1">
    <citation type="submission" date="2019-05" db="EMBL/GenBank/DDBJ databases">
        <title>Another draft genome of Portunus trituberculatus and its Hox gene families provides insights of decapod evolution.</title>
        <authorList>
            <person name="Jeong J.-H."/>
            <person name="Song I."/>
            <person name="Kim S."/>
            <person name="Choi T."/>
            <person name="Kim D."/>
            <person name="Ryu S."/>
            <person name="Kim W."/>
        </authorList>
    </citation>
    <scope>NUCLEOTIDE SEQUENCE [LARGE SCALE GENOMIC DNA]</scope>
    <source>
        <tissue evidence="2">Muscle</tissue>
    </source>
</reference>
<evidence type="ECO:0000256" key="1">
    <source>
        <dbReference type="SAM" id="MobiDB-lite"/>
    </source>
</evidence>
<comment type="caution">
    <text evidence="2">The sequence shown here is derived from an EMBL/GenBank/DDBJ whole genome shotgun (WGS) entry which is preliminary data.</text>
</comment>
<accession>A0A5B7IS61</accession>
<sequence>MTQFGGSLTGLLPELTRRLLASCMYELSTRGQTGCSWAVRMLGLRVAGLSGERTARTGVMGFGSRLHGQAVPLPPQRCLVCSCPARLRPDRPVPPPSAHPPIIGLTGFS</sequence>
<evidence type="ECO:0000313" key="2">
    <source>
        <dbReference type="EMBL" id="MPC84999.1"/>
    </source>
</evidence>
<dbReference type="Proteomes" id="UP000324222">
    <property type="component" value="Unassembled WGS sequence"/>
</dbReference>
<name>A0A5B7IS61_PORTR</name>
<organism evidence="2 3">
    <name type="scientific">Portunus trituberculatus</name>
    <name type="common">Swimming crab</name>
    <name type="synonym">Neptunus trituberculatus</name>
    <dbReference type="NCBI Taxonomy" id="210409"/>
    <lineage>
        <taxon>Eukaryota</taxon>
        <taxon>Metazoa</taxon>
        <taxon>Ecdysozoa</taxon>
        <taxon>Arthropoda</taxon>
        <taxon>Crustacea</taxon>
        <taxon>Multicrustacea</taxon>
        <taxon>Malacostraca</taxon>
        <taxon>Eumalacostraca</taxon>
        <taxon>Eucarida</taxon>
        <taxon>Decapoda</taxon>
        <taxon>Pleocyemata</taxon>
        <taxon>Brachyura</taxon>
        <taxon>Eubrachyura</taxon>
        <taxon>Portunoidea</taxon>
        <taxon>Portunidae</taxon>
        <taxon>Portuninae</taxon>
        <taxon>Portunus</taxon>
    </lineage>
</organism>
<proteinExistence type="predicted"/>
<keyword evidence="3" id="KW-1185">Reference proteome</keyword>
<dbReference type="AlphaFoldDB" id="A0A5B7IS61"/>